<proteinExistence type="predicted"/>
<comment type="caution">
    <text evidence="2">The sequence shown here is derived from an EMBL/GenBank/DDBJ whole genome shotgun (WGS) entry which is preliminary data.</text>
</comment>
<gene>
    <name evidence="2" type="ORF">E2C01_095216</name>
</gene>
<feature type="region of interest" description="Disordered" evidence="1">
    <location>
        <begin position="16"/>
        <end position="36"/>
    </location>
</feature>
<organism evidence="2 3">
    <name type="scientific">Portunus trituberculatus</name>
    <name type="common">Swimming crab</name>
    <name type="synonym">Neptunus trituberculatus</name>
    <dbReference type="NCBI Taxonomy" id="210409"/>
    <lineage>
        <taxon>Eukaryota</taxon>
        <taxon>Metazoa</taxon>
        <taxon>Ecdysozoa</taxon>
        <taxon>Arthropoda</taxon>
        <taxon>Crustacea</taxon>
        <taxon>Multicrustacea</taxon>
        <taxon>Malacostraca</taxon>
        <taxon>Eumalacostraca</taxon>
        <taxon>Eucarida</taxon>
        <taxon>Decapoda</taxon>
        <taxon>Pleocyemata</taxon>
        <taxon>Brachyura</taxon>
        <taxon>Eubrachyura</taxon>
        <taxon>Portunoidea</taxon>
        <taxon>Portunidae</taxon>
        <taxon>Portuninae</taxon>
        <taxon>Portunus</taxon>
    </lineage>
</organism>
<accession>A0A5B7JSI5</accession>
<dbReference type="AlphaFoldDB" id="A0A5B7JSI5"/>
<dbReference type="EMBL" id="VSRR010119841">
    <property type="protein sequence ID" value="MPC99780.1"/>
    <property type="molecule type" value="Genomic_DNA"/>
</dbReference>
<sequence length="109" mass="12021">MHFFLSQPHLHITSHTSLHASSPHRSQSCHTPLHSATSSTILPHPFHSPTVPNQSLTGRYISALPRYPLVFTPSYFVTSLVRLATLKATSEDICFSVFAAVVVLVVMVQ</sequence>
<keyword evidence="3" id="KW-1185">Reference proteome</keyword>
<reference evidence="2 3" key="1">
    <citation type="submission" date="2019-05" db="EMBL/GenBank/DDBJ databases">
        <title>Another draft genome of Portunus trituberculatus and its Hox gene families provides insights of decapod evolution.</title>
        <authorList>
            <person name="Jeong J.-H."/>
            <person name="Song I."/>
            <person name="Kim S."/>
            <person name="Choi T."/>
            <person name="Kim D."/>
            <person name="Ryu S."/>
            <person name="Kim W."/>
        </authorList>
    </citation>
    <scope>NUCLEOTIDE SEQUENCE [LARGE SCALE GENOMIC DNA]</scope>
    <source>
        <tissue evidence="2">Muscle</tissue>
    </source>
</reference>
<protein>
    <submittedName>
        <fullName evidence="2">Uncharacterized protein</fullName>
    </submittedName>
</protein>
<evidence type="ECO:0000256" key="1">
    <source>
        <dbReference type="SAM" id="MobiDB-lite"/>
    </source>
</evidence>
<name>A0A5B7JSI5_PORTR</name>
<evidence type="ECO:0000313" key="3">
    <source>
        <dbReference type="Proteomes" id="UP000324222"/>
    </source>
</evidence>
<dbReference type="Proteomes" id="UP000324222">
    <property type="component" value="Unassembled WGS sequence"/>
</dbReference>
<evidence type="ECO:0000313" key="2">
    <source>
        <dbReference type="EMBL" id="MPC99780.1"/>
    </source>
</evidence>